<keyword evidence="3" id="KW-1185">Reference proteome</keyword>
<name>N0E273_9MICO</name>
<dbReference type="EMBL" id="CAIZ01000145">
    <property type="protein sequence ID" value="CCH70987.1"/>
    <property type="molecule type" value="Genomic_DNA"/>
</dbReference>
<proteinExistence type="predicted"/>
<comment type="caution">
    <text evidence="2">The sequence shown here is derived from an EMBL/GenBank/DDBJ whole genome shotgun (WGS) entry which is preliminary data.</text>
</comment>
<accession>N0E273</accession>
<evidence type="ECO:0000256" key="1">
    <source>
        <dbReference type="SAM" id="MobiDB-lite"/>
    </source>
</evidence>
<evidence type="ECO:0000313" key="2">
    <source>
        <dbReference type="EMBL" id="CCH70987.1"/>
    </source>
</evidence>
<dbReference type="Proteomes" id="UP000013167">
    <property type="component" value="Unassembled WGS sequence"/>
</dbReference>
<protein>
    <submittedName>
        <fullName evidence="2">Uncharacterized protein</fullName>
    </submittedName>
</protein>
<dbReference type="STRING" id="1193181.BN10_730018"/>
<reference evidence="2 3" key="1">
    <citation type="journal article" date="2013" name="ISME J.">
        <title>A metabolic model for members of the genus Tetrasphaera involved in enhanced biological phosphorus removal.</title>
        <authorList>
            <person name="Kristiansen R."/>
            <person name="Nguyen H.T.T."/>
            <person name="Saunders A.M."/>
            <person name="Nielsen J.L."/>
            <person name="Wimmer R."/>
            <person name="Le V.Q."/>
            <person name="McIlroy S.J."/>
            <person name="Petrovski S."/>
            <person name="Seviour R.J."/>
            <person name="Calteau A."/>
            <person name="Nielsen K.L."/>
            <person name="Nielsen P.H."/>
        </authorList>
    </citation>
    <scope>NUCLEOTIDE SEQUENCE [LARGE SCALE GENOMIC DNA]</scope>
    <source>
        <strain evidence="2 3">Lp2</strain>
    </source>
</reference>
<gene>
    <name evidence="2" type="ORF">BN10_730018</name>
</gene>
<organism evidence="2 3">
    <name type="scientific">Phycicoccus elongatus Lp2</name>
    <dbReference type="NCBI Taxonomy" id="1193181"/>
    <lineage>
        <taxon>Bacteria</taxon>
        <taxon>Bacillati</taxon>
        <taxon>Actinomycetota</taxon>
        <taxon>Actinomycetes</taxon>
        <taxon>Micrococcales</taxon>
        <taxon>Intrasporangiaceae</taxon>
        <taxon>Phycicoccus</taxon>
    </lineage>
</organism>
<evidence type="ECO:0000313" key="3">
    <source>
        <dbReference type="Proteomes" id="UP000013167"/>
    </source>
</evidence>
<dbReference type="HOGENOM" id="CLU_2977756_0_0_11"/>
<sequence>MSRGEFVEIVESTAPNRGTHTGLSLWRIFPYRTALIGDPRTQPTRPTRLRTPDNLGNQ</sequence>
<dbReference type="AlphaFoldDB" id="N0E273"/>
<feature type="region of interest" description="Disordered" evidence="1">
    <location>
        <begin position="36"/>
        <end position="58"/>
    </location>
</feature>